<dbReference type="InterPro" id="IPR052026">
    <property type="entry name" value="ExeA_AAA_ATPase_DNA-bind"/>
</dbReference>
<reference evidence="2" key="1">
    <citation type="journal article" date="2020" name="J. ISSAAS">
        <title>Lactobacilli and other gastrointestinal microbiota of Peromyscus leucopus, reservoir host for agents of Lyme disease and other zoonoses in North America.</title>
        <authorList>
            <person name="Milovic A."/>
            <person name="Bassam K."/>
            <person name="Shao H."/>
            <person name="Chatzistamou I."/>
            <person name="Tufts D.M."/>
            <person name="Diuk-Wasser M."/>
            <person name="Barbour A.G."/>
        </authorList>
    </citation>
    <scope>NUCLEOTIDE SEQUENCE</scope>
    <source>
        <strain evidence="2">LL20</strain>
    </source>
</reference>
<dbReference type="InterPro" id="IPR027417">
    <property type="entry name" value="P-loop_NTPase"/>
</dbReference>
<dbReference type="CDD" id="cd00009">
    <property type="entry name" value="AAA"/>
    <property type="match status" value="1"/>
</dbReference>
<dbReference type="PANTHER" id="PTHR35894">
    <property type="entry name" value="GENERAL SECRETION PATHWAY PROTEIN A-RELATED"/>
    <property type="match status" value="1"/>
</dbReference>
<dbReference type="InterPro" id="IPR049945">
    <property type="entry name" value="AAA_22"/>
</dbReference>
<proteinExistence type="predicted"/>
<name>A0A650EJ74_9BACT</name>
<feature type="domain" description="ORC1/DEAH AAA+ ATPase" evidence="1">
    <location>
        <begin position="30"/>
        <end position="138"/>
    </location>
</feature>
<protein>
    <submittedName>
        <fullName evidence="2">Transposase</fullName>
    </submittedName>
</protein>
<dbReference type="GO" id="GO:0016887">
    <property type="term" value="F:ATP hydrolysis activity"/>
    <property type="evidence" value="ECO:0007669"/>
    <property type="project" value="InterPro"/>
</dbReference>
<dbReference type="Pfam" id="PF13401">
    <property type="entry name" value="AAA_22"/>
    <property type="match status" value="1"/>
</dbReference>
<accession>A0A650EJ74</accession>
<sequence>MNKVFIRTNNVKNFIGLVENLVNKPKNIPKMGLVYGEPGLGKTQTALWLACKYDGIYLRASNLMTGRWLLDGLIKEMDELPRYLTSDNFNLVVKKLKANPKAIFIDEIDYLMNNFKTVETLRDLHDETDCPIIMIGMGLAHRKLERYKHLYDRFSEILKFETFGVNDIAQIVNELSQVSITPDAIEYIHQKHNRFRQIVQLINKLETLAKENNLTEINMEVIRQII</sequence>
<dbReference type="PANTHER" id="PTHR35894:SF5">
    <property type="entry name" value="MU-LIKE PROPHAGE FLUMU DNA TRANSPOSITION PROTEIN B"/>
    <property type="match status" value="1"/>
</dbReference>
<dbReference type="Gene3D" id="3.40.50.300">
    <property type="entry name" value="P-loop containing nucleotide triphosphate hydrolases"/>
    <property type="match status" value="1"/>
</dbReference>
<dbReference type="SUPFAM" id="SSF52540">
    <property type="entry name" value="P-loop containing nucleoside triphosphate hydrolases"/>
    <property type="match status" value="1"/>
</dbReference>
<evidence type="ECO:0000259" key="1">
    <source>
        <dbReference type="Pfam" id="PF13401"/>
    </source>
</evidence>
<gene>
    <name evidence="2" type="ORF">Melaina855_1360</name>
</gene>
<dbReference type="AlphaFoldDB" id="A0A650EJ74"/>
<evidence type="ECO:0000313" key="2">
    <source>
        <dbReference type="EMBL" id="QGT49749.1"/>
    </source>
</evidence>
<organism evidence="2">
    <name type="scientific">uncultured Candidatus Melainabacteria bacterium</name>
    <dbReference type="NCBI Taxonomy" id="2682970"/>
    <lineage>
        <taxon>Bacteria</taxon>
        <taxon>Bacillati</taxon>
        <taxon>Candidatus Melainabacteria</taxon>
        <taxon>environmental samples</taxon>
    </lineage>
</organism>
<dbReference type="EMBL" id="MN577570">
    <property type="protein sequence ID" value="QGT49749.1"/>
    <property type="molecule type" value="Genomic_DNA"/>
</dbReference>